<dbReference type="FunFam" id="2.30.38.10:FF:000001">
    <property type="entry name" value="Non-ribosomal peptide synthetase PvdI"/>
    <property type="match status" value="4"/>
</dbReference>
<dbReference type="Pfam" id="PF00550">
    <property type="entry name" value="PP-binding"/>
    <property type="match status" value="5"/>
</dbReference>
<dbReference type="GO" id="GO:0008610">
    <property type="term" value="P:lipid biosynthetic process"/>
    <property type="evidence" value="ECO:0007669"/>
    <property type="project" value="UniProtKB-ARBA"/>
</dbReference>
<dbReference type="PROSITE" id="PS00012">
    <property type="entry name" value="PHOSPHOPANTETHEINE"/>
    <property type="match status" value="5"/>
</dbReference>
<dbReference type="CDD" id="cd19534">
    <property type="entry name" value="E_NRPS"/>
    <property type="match status" value="1"/>
</dbReference>
<dbReference type="GO" id="GO:0005829">
    <property type="term" value="C:cytosol"/>
    <property type="evidence" value="ECO:0007669"/>
    <property type="project" value="TreeGrafter"/>
</dbReference>
<dbReference type="PANTHER" id="PTHR45527:SF1">
    <property type="entry name" value="FATTY ACID SYNTHASE"/>
    <property type="match status" value="1"/>
</dbReference>
<dbReference type="InterPro" id="IPR020845">
    <property type="entry name" value="AMP-binding_CS"/>
</dbReference>
<dbReference type="NCBIfam" id="TIGR01733">
    <property type="entry name" value="AA-adenyl-dom"/>
    <property type="match status" value="5"/>
</dbReference>
<dbReference type="PROSITE" id="PS00455">
    <property type="entry name" value="AMP_BINDING"/>
    <property type="match status" value="3"/>
</dbReference>
<protein>
    <submittedName>
        <fullName evidence="9">Non-ribosomal peptide synthetase</fullName>
    </submittedName>
</protein>
<evidence type="ECO:0000256" key="5">
    <source>
        <dbReference type="ARBA" id="ARBA00022737"/>
    </source>
</evidence>
<evidence type="ECO:0000256" key="2">
    <source>
        <dbReference type="ARBA" id="ARBA00006432"/>
    </source>
</evidence>
<keyword evidence="4" id="KW-0597">Phosphoprotein</keyword>
<dbReference type="EMBL" id="KP756960">
    <property type="protein sequence ID" value="AKQ13296.1"/>
    <property type="molecule type" value="Genomic_DNA"/>
</dbReference>
<evidence type="ECO:0000256" key="4">
    <source>
        <dbReference type="ARBA" id="ARBA00022553"/>
    </source>
</evidence>
<dbReference type="CDD" id="cd19543">
    <property type="entry name" value="DCL_NRPS"/>
    <property type="match status" value="1"/>
</dbReference>
<evidence type="ECO:0000313" key="9">
    <source>
        <dbReference type="EMBL" id="AKQ13296.1"/>
    </source>
</evidence>
<sequence>MSRQAKAIEDILPLSPLQEGLLFHSVYDRSGDDVYTAQSVFELTDDSGAGPLDTGALRAAVAGLLRRHAALRACFRERKSGEWAQLVLRHVEPDWREIDLSALPEAERAAEADRIVTEDRTRRFDLSRPPLMRCTLLRLGGGIHRFLLTSHHLLYDGWSQPLLARDLFALYENGGDTDQQPPVRPYRDYLTWLSGQDREAALRAWGDALADVDEATLVAPGADRSPVVPDELRTELDEGDTAALLRWARDNGLTLSTVVQGAWALVLASVTGRDDIVTGLTVNGRPPEVAGVESMVGLFINTVPLRHRIRRAETLTAMLRRLQDEQTLLLPHQHLGLSEIQRQSGVTGELFDTLCVFQNYPSSGAARRGAADTRSLPVTRIDSRDATHYPLALVTAPGDRLGFRLDYRSDAVAHDTAEAVLDRLRLVLDALVRDPDQPVASVELLSAGERRRVVVEWNATGRVVPSVSLADLFVEQVRRSPDAVAVVFEGVSVSYAELDARAGALAGWLVGCGVGVGDRVGVMVPRSVELVVSLLAVHKVGAAYVPVDVGYPVERVRYVLEDAAPSVVLTVAEGVSRVPDGVPVGCVDEVLSAGGGFVPRAVPGGAAYVMYTSGSTGRPKGVVVPHQGVVNRLLWMQHTYALTADDRVLQKTPTGFDVSVWEFFWPLITGATLVVARPDGHRDPAYLAELIQREHITTAHFVPSMLGAFLSEPAAAECTTLTRVICSGEALPGELRDRFTDTLDAELHNLYGPTEASVDVTYHPCVPAERGTQAVAIGRPVWNTSVFVLDGGLRPVGVGVVGELYLAGVQLAYGYWGRAGLSAERFVACPFGVSGSRMYRTGDLVRWTSGGELVFVGRVDDQVKVRGQRVELGEVQGVVSVAPGVGQCAVVVRDEGGGDVRLVAYVVPVVGGVVDAGVVRSWVGERLPEGMVPSAVVVLDGLPVTVNGKLDRRALPAPEYRVGGGRLPRGPREEILCGLFAEVLGVAEVGVDDSFFDLGGHSLLVTRLVSRIRTVLGAELSIRQVFEKTTVAELAALLDTAATARTPVTPVRPRPGRVPLSLAQERLWFLHRFEGPGATYNLPMALRLSGGLDREALRAALADVVARHEPLRTVFAEDAEGPHQVVRDDAALDLSVVTTHTERLDADLTAAARHPFDLTGDLPARAWLFQVADDDHVLLFLVHHIAADGWSVRVLAEDLATAYAARLDGAAPAWQPLPLGYADVAVWQREVLGSGDDPRSLLGGQLEFWRERLEGLPEELALPVDRPRPVVASYRGERLEFEVPAGLHARVVEVARAHRVSVFMVMQAALAALLTRLGAGTDVPIGTPVAGRGDEAVERLVGCFVNTLVLRTDTSGDPTFADLLDRVREADLAAYDHQDLPFERLVAELKPERSLARHPLFQVMLASADGTGEATAGLPGVTARPLGVGTHTAQFDLYLTFRERRGGDGAPGIDCSLEFATDLFDTDTARRLADRLVHLMDAATRAPGSAVADLDLLDPAESAQALTGGHDTTAEVPTASPAELFAQQAARTPDAPALTSRGRTLTYRELNEAANRLAHHLIALGCGPERYVALALPRTEQLIVALLAVLKSGAAYLPVDPDFPPDRIALMLAEARPGVLLTTQEHSAAVPAVEASRVVALDAPGTRAELAARPDHEPTDADRTAPAHPGHPAYVIYTSGSTGRPKGVVVPSGALVNFLHDMGRRAALAPGDRLLAVTTVGFDIAALEIFGPLLNGAEVVLADGDEVRDPAALRSRLTGDGITVMQATPSLWQALTADGEPTALNGVRVLTGGEALPAALARTLRHDAAAVLNVYGPTETTVWSTASVVDARAEQAPDIGVPIANTRTYVLDRALRPVPPGVVGELYIAGTGVVRGYLDRRDLTSERFVADPYGHTYGAPGARMYRTGDLARRTPDGRLRFVSRADDQVKLRGFRIELGEVEAALATHPDVRLAAATVREDRPGDRRLVAYVVPAEGREPQAAELREHTAGALPDYMVPSLFATLEALPLTPNGKLDRRSLPAPAYDADGGGREPRTPREEILCALFADVLGVPRVTVDDDFFALGGHSLLATRLVGRIRTVLGTELPLRTLFEAPTVARLAPRLDTADRARESVTAGHRPERLPLSYAQTRLWFLNRYEGPSATYNMPLALRLTGTLDQPALAAALTDLVDRHEPLRTVFAEDARGPHQIVRDTVALEPETADVTPDELDARLAEAARYGFDLAAERPVRAWLFRLPERADTAAREHVLLLLVHHIAADGWSLPVLARDLHRAYSARCEGRRPDWAPLPVGYADHALWQRRVLGDADGPAAGTDTPVARQLDHWRTALAGLPEEIALPTDRPRPASPTHRGDRVDFAVPARLHAGLDRLARDHHCSMFMVLQAAVAALLSRLGAGTDIPLGSPVAGRGDEAVEDLVGVFVNTLVLRTDLSGDPTFAELLARVRETDLAAYAHQDVPFERLVEELNPERSPARHPLFQVLLVLNNHVRDAGMRALPGLTATAVPVDTGVARFDLLLSFTERRAEDGGPAGIDAALEFSGDLFDRVTADRITERLLRLVEAVTADGDRTVHTIDLLAPGERRRLLEEWNATDRDVPATTLPALFERQAARTPDAPAVLDGDATLTYRELNTRANRIARYLIGRGVGPESRVALAMPRSERWVVALLGVLKSGAAWLPIAPDQPAERTAFMLADSRPALVLHGDEPELAEAEADGSGTRPDDGDVTDAERTAPLLPGHPAYTIYTSGSTGRPKAVVMPTEAMVNLLEWHHAAIGGGTGTVTAQFTAIGFDVSAQEILSTLLYGKTLALCPEDVRRDPDALAVWLDHVGAHELYAPNLVVDAVCRAADEQGLDLPALRHIAQAGEALTPRGAIRDYHARRPGRLLHNHYGPTETHVVTAHTMPGDTAAWADTAPIGHPVANTRAYVLDARLRPVPVGSTGELYLAGTGLARGYWDRPALTAERFTACPFAGPGERMYRTGDLARWNRDGSLEYLGRADDQVKIRGFRIELGEITARLAGHPDVARAAVVVREDTPGDRRLVGYVVPEDGAAPDPATLRRHLAAALPDYMVPAAFVPLDTLPLTLNGKLDRRALPAPAPADAAGTGSGRAPRTPHEELLCGLFAEVLGLPAVTVDDDFFALGGHSLLVTRLVNRIRAALAAEVTVRQVFEAPTAAGLAAVLDGADRGRGPVTAVDPRPARLPLSYAQARLWFLERLQGPSATYTIPAALRVTGTLDTAALRQALADTAARHEVLRTVYAEDAEGPHQVVLDAGTPPELHVETTSRAALDGQVAEAVRRPFDIRTEPPVRAHLFTVADTPDGAAREHVLVLLMHHIAGDGWSMPLIGRDLATAYAARREGREPDPQPLPVQYADYALWQHRVLGDDADPDSPLARQLRYWRDALDGAPQELDLPTDRPRPAATAHAGDQAPLEIPAGLYTRLRQLADETRSSLFMVLQAGLAALLTRLGAGTDIPVGAPVAGRTDEAVTDVVGLFVNTLVLRTDTSGDPTFTELIDRVRETDLAAYVHQDVPFERLVEELAPERSLARHPLFQVALALNNTAQSGVSHTMRLPGVSTTPYEVGTSTAKVDLTFALQERTEAARDGLHGVLEYSTDLFDRPTADALAARWIRLLDALSAHPDRRIGAAELLDAAELRRVREQWADGGPALPPRTLHDLIEDQVARTPDHVAVEGDTGPLTYRELNTRANRLARLLVAEGAGPDRLVALLMPRSTAWVVAMLAVAKAGAAWLPVDPAHPADRIAYMLDDAAPVLVVTDARARQSAKTGLGADAAARIVDLDAHAVRTRLAELPAGDLTDSDRAAPVHPAHTAYVIHTSGSTGRPKGVAVSHHGLGSMLTGHIRNLALDTSSRVLQLMSLSFDAAVADILQTLVCGATLVLGPADNRLPGEDIAALLTEKAATHVLLPPPVLATVPEDRATTVRTVMTGGESLGVDLAARWIRGGRRVIDAYGPTEATVTATMSEPLADGEVPHIGRPLPGTRVYVLDRELRPVPPGVGGELHIAGAGVARGYVGRPALTAERFVPCPFGEPGARMYRTGDLARWSPDGHLEFLGRADDQVKIRGVRIEPGEIRAAFTALPQVRTAEVLVREDRPGDRRLVAYVVPVDGSAPAPGELREQVARTLPDHLVPSAFVVLDALPLTANGKLDRGALPAPAPTVGTGRAPRTTREEILCTLFAEVLGVERVSIDDSFFELGGHSLLATRLVSRIRAVLDTEVAVRALFDAPTVAGLAAALPGATGTRAAVTAGPRPERTPLSYGQRRLWFLNRFEGPGAGYNMPLSLRLTGPLDRAALTAAVRDVVARHETLRTAFGEDEEGPYQRVADAADADVELLVVPVAESDLDERLAREARHPFDLSAELPLRVRLFALAEDDHVLLLLMHHIAADGWSIPLLARDLTRAYTARLDGRRPDWPALPVTYTDYTRWQRELLGDADDSDSETAAQLAYWTRTLRGLPEELPLPTDRPRPASPSYRGDRFEIPVPAGLHGRLHTLAQEHHASVFMVLQAALATLLYRMGGGSDVPVGSPVAGRTDEALDDLVGFFVNTLVLRTDVSGGPTFAELLDRVRDSVLSAYAHQDVPFERIVDALGPERTLARHPLFQVVLSLNNTARAVPGGTAGRHGLSVAAHPVGTGTATFDLLFGFGEEPSADGTPGDLYCSVEYSTDLFDETTVRAVADRYLRLLEAVAADPRTSVDRIDVLAPVERDLVLGAWHDTALDLPERTWPELFEDQVRRTPDGVAVEHAGTALTYRELDARANRLAHHLIGLGVGPEQFVAVALPRTEDLVVALVALLKAGAGYLPIDPNYPADRIAYMLEQARPALLLTTTGTDGALPGDTPRLLLDSPRTRAAVAAGPGHRPDDGDRTAPLRLDGAAYAIYTSGSTGRPKGVIVPHTGLASLAAAHVDKLALEPGSRVLQLVSPNFDAAIGDFVMTLVTGATMVLGPVSGLVGGDELAELITRERVTHTALPPTLLSTLDPEGARTLKGVLMGGESFSAELAQRWWRAGVRVINVYGATESTVLTTMSDPLRGDTVPDAGRPIPNDRLHVLDAALNPVPPGVTGEAYLAGAGVARGYLGRPDLTAERFLPDPFGPPGTRMYRTGDLVRRTGDGRVVFVGRADEQVKIRGFRVELSEIEAVLAQHASVAQGMVTVREDRSGDRRLVAYVVGDGGEVDTADIRAHLSRALPDYMIPAALVDLDEFPLTPNGKIDRRALPAPEFGGGEPGRTARDPRERLLCDLFADVLGLRQVGPDDEFFALGGDSIMSIQLASRARRRGLVLTAKEVFEHKTPAALARVVTETDGAAAEEEGAGIGPVPATPIVHWFAELGGPVDELHQWRVVQAPADCDLDTLTATVQALLDHHDALRLRLTTEPGTPGEGPGAGDGWRLEVTAPGTVGARQCVARVDCTGLGDDAFLKVMAEHADAARRRLSLRDGSLVQALWFDRGPREPGRIFLSVHHIAVDGVSWRILLPDLEEAWHAVARGRQPALQPVGTSLRGWAGRLADWAQDPAREAELAHWEEVLSRDEPRLGRRPLDPDLDVNERGATLARTLSADLTEAVLTTVPEAFRTGVDEVLLTALAMALVEQRGGGDTGILVDLEGHGRTEHLLPGSELSRTVGWFTVMYPVRLDPGSYDRAEAMAGGHAAGQVLKRIKEQLRAVPDDGLGYGALRYLNPRTAPRLAARSGAQIGFNYLGRFAESDTTEAVTDWSVLADLGGVGGQAPGMRLPHALDLAAVTRDGARGPELTAHWLHAADLLPAQEVGRIADAWVRALEALVRHARRPETGGYTPSDMPLVELSQSEIDLLEDDWRTA</sequence>
<dbReference type="GO" id="GO:0031177">
    <property type="term" value="F:phosphopantetheine binding"/>
    <property type="evidence" value="ECO:0007669"/>
    <property type="project" value="InterPro"/>
</dbReference>
<dbReference type="NCBIfam" id="TIGR01720">
    <property type="entry name" value="NRPS-para261"/>
    <property type="match status" value="1"/>
</dbReference>
<evidence type="ECO:0000256" key="3">
    <source>
        <dbReference type="ARBA" id="ARBA00022450"/>
    </source>
</evidence>
<dbReference type="NCBIfam" id="NF004282">
    <property type="entry name" value="PRK05691.1"/>
    <property type="match status" value="5"/>
</dbReference>
<dbReference type="InterPro" id="IPR042099">
    <property type="entry name" value="ANL_N_sf"/>
</dbReference>
<dbReference type="SMART" id="SM00823">
    <property type="entry name" value="PKS_PP"/>
    <property type="match status" value="5"/>
</dbReference>
<dbReference type="InterPro" id="IPR009081">
    <property type="entry name" value="PP-bd_ACP"/>
</dbReference>
<dbReference type="InterPro" id="IPR020806">
    <property type="entry name" value="PKS_PP-bd"/>
</dbReference>
<dbReference type="Gene3D" id="2.30.38.10">
    <property type="entry name" value="Luciferase, Domain 3"/>
    <property type="match status" value="3"/>
</dbReference>
<dbReference type="Pfam" id="PF00668">
    <property type="entry name" value="Condensation"/>
    <property type="match status" value="6"/>
</dbReference>
<feature type="region of interest" description="Disordered" evidence="7">
    <location>
        <begin position="2707"/>
        <end position="2734"/>
    </location>
</feature>
<dbReference type="InterPro" id="IPR036736">
    <property type="entry name" value="ACP-like_sf"/>
</dbReference>
<dbReference type="Pfam" id="PF00501">
    <property type="entry name" value="AMP-binding"/>
    <property type="match status" value="5"/>
</dbReference>
<dbReference type="NCBIfam" id="NF003417">
    <property type="entry name" value="PRK04813.1"/>
    <property type="match status" value="5"/>
</dbReference>
<name>A0A0H4U964_9ACTN</name>
<dbReference type="PANTHER" id="PTHR45527">
    <property type="entry name" value="NONRIBOSOMAL PEPTIDE SYNTHETASE"/>
    <property type="match status" value="1"/>
</dbReference>
<keyword evidence="5" id="KW-0677">Repeat</keyword>
<feature type="domain" description="Carrier" evidence="8">
    <location>
        <begin position="4177"/>
        <end position="4252"/>
    </location>
</feature>
<dbReference type="InterPro" id="IPR000873">
    <property type="entry name" value="AMP-dep_synth/lig_dom"/>
</dbReference>
<dbReference type="Pfam" id="PF13193">
    <property type="entry name" value="AMP-binding_C"/>
    <property type="match status" value="5"/>
</dbReference>
<keyword evidence="6" id="KW-0045">Antibiotic biosynthesis</keyword>
<dbReference type="InterPro" id="IPR010071">
    <property type="entry name" value="AA_adenyl_dom"/>
</dbReference>
<dbReference type="CDD" id="cd17646">
    <property type="entry name" value="A_NRPS_AB3403-like"/>
    <property type="match status" value="1"/>
</dbReference>
<dbReference type="GO" id="GO:0017000">
    <property type="term" value="P:antibiotic biosynthetic process"/>
    <property type="evidence" value="ECO:0007669"/>
    <property type="project" value="UniProtKB-KW"/>
</dbReference>
<dbReference type="GO" id="GO:0072330">
    <property type="term" value="P:monocarboxylic acid biosynthetic process"/>
    <property type="evidence" value="ECO:0007669"/>
    <property type="project" value="UniProtKB-ARBA"/>
</dbReference>
<dbReference type="CDD" id="cd19540">
    <property type="entry name" value="LCL_NRPS-like"/>
    <property type="match status" value="4"/>
</dbReference>
<evidence type="ECO:0000256" key="6">
    <source>
        <dbReference type="ARBA" id="ARBA00023194"/>
    </source>
</evidence>
<feature type="domain" description="Carrier" evidence="8">
    <location>
        <begin position="967"/>
        <end position="1042"/>
    </location>
</feature>
<dbReference type="FunFam" id="3.30.559.10:FF:000012">
    <property type="entry name" value="Non-ribosomal peptide synthetase"/>
    <property type="match status" value="1"/>
</dbReference>
<dbReference type="GO" id="GO:0003824">
    <property type="term" value="F:catalytic activity"/>
    <property type="evidence" value="ECO:0007669"/>
    <property type="project" value="InterPro"/>
</dbReference>
<dbReference type="InterPro" id="IPR006162">
    <property type="entry name" value="Ppantetheine_attach_site"/>
</dbReference>
<dbReference type="InterPro" id="IPR010060">
    <property type="entry name" value="NRPS_synth"/>
</dbReference>
<feature type="domain" description="Carrier" evidence="8">
    <location>
        <begin position="3106"/>
        <end position="3181"/>
    </location>
</feature>
<feature type="region of interest" description="Disordered" evidence="7">
    <location>
        <begin position="3403"/>
        <end position="3424"/>
    </location>
</feature>
<proteinExistence type="inferred from homology"/>
<dbReference type="Gene3D" id="3.30.559.30">
    <property type="entry name" value="Nonribosomal peptide synthetase, condensation domain"/>
    <property type="match status" value="6"/>
</dbReference>
<dbReference type="FunFam" id="3.40.50.12780:FF:000012">
    <property type="entry name" value="Non-ribosomal peptide synthetase"/>
    <property type="match status" value="4"/>
</dbReference>
<dbReference type="FunFam" id="3.40.50.980:FF:000001">
    <property type="entry name" value="Non-ribosomal peptide synthetase"/>
    <property type="match status" value="4"/>
</dbReference>
<dbReference type="Gene3D" id="3.30.559.10">
    <property type="entry name" value="Chloramphenicol acetyltransferase-like domain"/>
    <property type="match status" value="6"/>
</dbReference>
<comment type="cofactor">
    <cofactor evidence="1">
        <name>pantetheine 4'-phosphate</name>
        <dbReference type="ChEBI" id="CHEBI:47942"/>
    </cofactor>
</comment>
<dbReference type="Gene3D" id="3.40.50.980">
    <property type="match status" value="6"/>
</dbReference>
<dbReference type="CDD" id="cd17651">
    <property type="entry name" value="A_NRPS_VisG_like"/>
    <property type="match status" value="1"/>
</dbReference>
<dbReference type="GO" id="GO:0044550">
    <property type="term" value="P:secondary metabolite biosynthetic process"/>
    <property type="evidence" value="ECO:0007669"/>
    <property type="project" value="UniProtKB-ARBA"/>
</dbReference>
<evidence type="ECO:0000256" key="7">
    <source>
        <dbReference type="SAM" id="MobiDB-lite"/>
    </source>
</evidence>
<dbReference type="InterPro" id="IPR045851">
    <property type="entry name" value="AMP-bd_C_sf"/>
</dbReference>
<dbReference type="CDD" id="cd12116">
    <property type="entry name" value="A_NRPS_Ta1_like"/>
    <property type="match status" value="1"/>
</dbReference>
<keyword evidence="3" id="KW-0596">Phosphopantetheine</keyword>
<dbReference type="SUPFAM" id="SSF47336">
    <property type="entry name" value="ACP-like"/>
    <property type="match status" value="5"/>
</dbReference>
<feature type="region of interest" description="Disordered" evidence="7">
    <location>
        <begin position="1652"/>
        <end position="1673"/>
    </location>
</feature>
<dbReference type="Gene3D" id="1.10.1200.10">
    <property type="entry name" value="ACP-like"/>
    <property type="match status" value="5"/>
</dbReference>
<accession>A0A0H4U964</accession>
<dbReference type="PROSITE" id="PS50075">
    <property type="entry name" value="CARRIER"/>
    <property type="match status" value="5"/>
</dbReference>
<feature type="compositionally biased region" description="Basic and acidic residues" evidence="7">
    <location>
        <begin position="1652"/>
        <end position="1665"/>
    </location>
</feature>
<evidence type="ECO:0000259" key="8">
    <source>
        <dbReference type="PROSITE" id="PS50075"/>
    </source>
</evidence>
<dbReference type="FunFam" id="1.10.1200.10:FF:000016">
    <property type="entry name" value="Non-ribosomal peptide synthase"/>
    <property type="match status" value="4"/>
</dbReference>
<dbReference type="FunFam" id="1.10.1200.10:FF:000005">
    <property type="entry name" value="Nonribosomal peptide synthetase 1"/>
    <property type="match status" value="1"/>
</dbReference>
<dbReference type="SUPFAM" id="SSF56801">
    <property type="entry name" value="Acetyl-CoA synthetase-like"/>
    <property type="match status" value="5"/>
</dbReference>
<evidence type="ECO:0000256" key="1">
    <source>
        <dbReference type="ARBA" id="ARBA00001957"/>
    </source>
</evidence>
<dbReference type="FunFam" id="3.30.300.30:FF:000010">
    <property type="entry name" value="Enterobactin synthetase component F"/>
    <property type="match status" value="4"/>
</dbReference>
<organism evidence="9">
    <name type="scientific">Streptomyces canus</name>
    <dbReference type="NCBI Taxonomy" id="58343"/>
    <lineage>
        <taxon>Bacteria</taxon>
        <taxon>Bacillati</taxon>
        <taxon>Actinomycetota</taxon>
        <taxon>Actinomycetes</taxon>
        <taxon>Kitasatosporales</taxon>
        <taxon>Streptomycetaceae</taxon>
        <taxon>Streptomyces</taxon>
        <taxon>Streptomyces aurantiacus group</taxon>
    </lineage>
</organism>
<dbReference type="Gene3D" id="3.40.50.12780">
    <property type="entry name" value="N-terminal domain of ligase-like"/>
    <property type="match status" value="2"/>
</dbReference>
<dbReference type="InterPro" id="IPR025110">
    <property type="entry name" value="AMP-bd_C"/>
</dbReference>
<feature type="domain" description="Carrier" evidence="8">
    <location>
        <begin position="5238"/>
        <end position="5312"/>
    </location>
</feature>
<dbReference type="InterPro" id="IPR023213">
    <property type="entry name" value="CAT-like_dom_sf"/>
</dbReference>
<dbReference type="SUPFAM" id="SSF52777">
    <property type="entry name" value="CoA-dependent acyltransferases"/>
    <property type="match status" value="12"/>
</dbReference>
<reference evidence="9" key="1">
    <citation type="journal article" date="2015" name="J. Am. Chem. Soc.">
        <title>Biosynthetic Studies of Telomycin Reveal New Lipopeptides with Enhanced Activity.</title>
        <authorList>
            <person name="Fu C."/>
            <person name="Keller L."/>
            <person name="Bauer A."/>
            <person name="Broenstrup M."/>
            <person name="Froidbise A."/>
            <person name="Hammann P."/>
            <person name="Herrmann J."/>
            <person name="Mondesert G."/>
            <person name="Kurz M."/>
            <person name="Schiell M."/>
            <person name="Schummer D."/>
            <person name="Toti L."/>
            <person name="Wink J."/>
            <person name="Mueller R."/>
        </authorList>
    </citation>
    <scope>NUCLEOTIDE SEQUENCE</scope>
    <source>
        <strain evidence="9">ATCC 12646</strain>
    </source>
</reference>
<feature type="domain" description="Carrier" evidence="8">
    <location>
        <begin position="2034"/>
        <end position="2109"/>
    </location>
</feature>
<dbReference type="FunFam" id="3.40.50.980:FF:000002">
    <property type="entry name" value="Enterobactin synthetase component F"/>
    <property type="match status" value="1"/>
</dbReference>
<dbReference type="Gene3D" id="3.30.300.30">
    <property type="match status" value="5"/>
</dbReference>
<feature type="compositionally biased region" description="Basic and acidic residues" evidence="7">
    <location>
        <begin position="2717"/>
        <end position="2728"/>
    </location>
</feature>
<dbReference type="InterPro" id="IPR001242">
    <property type="entry name" value="Condensation_dom"/>
</dbReference>
<dbReference type="GO" id="GO:0043041">
    <property type="term" value="P:amino acid activation for nonribosomal peptide biosynthetic process"/>
    <property type="evidence" value="ECO:0007669"/>
    <property type="project" value="TreeGrafter"/>
</dbReference>
<comment type="similarity">
    <text evidence="2">Belongs to the ATP-dependent AMP-binding enzyme family.</text>
</comment>
<gene>
    <name evidence="9" type="primary">tem21</name>
</gene>